<dbReference type="SUPFAM" id="SSF56112">
    <property type="entry name" value="Protein kinase-like (PK-like)"/>
    <property type="match status" value="1"/>
</dbReference>
<dbReference type="PROSITE" id="PS00108">
    <property type="entry name" value="PROTEIN_KINASE_ST"/>
    <property type="match status" value="1"/>
</dbReference>
<feature type="region of interest" description="Disordered" evidence="3">
    <location>
        <begin position="1"/>
        <end position="22"/>
    </location>
</feature>
<evidence type="ECO:0000313" key="5">
    <source>
        <dbReference type="EMBL" id="OAY68904.1"/>
    </source>
</evidence>
<keyword evidence="5" id="KW-0418">Kinase</keyword>
<protein>
    <submittedName>
        <fullName evidence="5">Putative serine/threonine-protein kinase</fullName>
    </submittedName>
</protein>
<evidence type="ECO:0000259" key="4">
    <source>
        <dbReference type="PROSITE" id="PS50011"/>
    </source>
</evidence>
<proteinExistence type="predicted"/>
<dbReference type="InterPro" id="IPR011009">
    <property type="entry name" value="Kinase-like_dom_sf"/>
</dbReference>
<evidence type="ECO:0000313" key="6">
    <source>
        <dbReference type="Proteomes" id="UP000092600"/>
    </source>
</evidence>
<sequence>MTLEAARESGSGAPRRGQETLTLPKHNTHSIIAFCNKETILLARPNENLKLRDGQTVAVKRMYENNYKRVEQFMNEIDILSRLRYQNFISLYGCTSRHCRELLLVYKFVPNGTVADHLHGPRVCEQVLAWPTRMQIAIKTAKALGHLLAVEPPILHRDVKTNNTLLDVGFHVKGRRFQAIALVPNECIARVDHAAGHPGLRRPIVPHIQRSELAQQVDPTLGYDSDWVIRKTITMVARGACL</sequence>
<dbReference type="PROSITE" id="PS50011">
    <property type="entry name" value="PROTEIN_KINASE_DOM"/>
    <property type="match status" value="1"/>
</dbReference>
<accession>A0A199UVW3</accession>
<dbReference type="AlphaFoldDB" id="A0A199UVW3"/>
<evidence type="ECO:0000256" key="1">
    <source>
        <dbReference type="ARBA" id="ARBA00022741"/>
    </source>
</evidence>
<dbReference type="PANTHER" id="PTHR46008">
    <property type="entry name" value="LEAF RUST 10 DISEASE-RESISTANCE LOCUS RECEPTOR-LIKE PROTEIN KINASE-LIKE 1.4"/>
    <property type="match status" value="1"/>
</dbReference>
<dbReference type="InterPro" id="IPR001245">
    <property type="entry name" value="Ser-Thr/Tyr_kinase_cat_dom"/>
</dbReference>
<evidence type="ECO:0000256" key="3">
    <source>
        <dbReference type="SAM" id="MobiDB-lite"/>
    </source>
</evidence>
<dbReference type="PANTHER" id="PTHR46008:SF2">
    <property type="entry name" value="LEAF RUST 10 DISEASE-RESISTANCE LOCUS RECEPTOR-LIKE PROTEIN KINASE-LIKE 1.4"/>
    <property type="match status" value="1"/>
</dbReference>
<dbReference type="InterPro" id="IPR008271">
    <property type="entry name" value="Ser/Thr_kinase_AS"/>
</dbReference>
<dbReference type="InterPro" id="IPR000719">
    <property type="entry name" value="Prot_kinase_dom"/>
</dbReference>
<dbReference type="GO" id="GO:0004672">
    <property type="term" value="F:protein kinase activity"/>
    <property type="evidence" value="ECO:0007669"/>
    <property type="project" value="InterPro"/>
</dbReference>
<keyword evidence="5" id="KW-0808">Transferase</keyword>
<keyword evidence="1" id="KW-0547">Nucleotide-binding</keyword>
<dbReference type="Pfam" id="PF07714">
    <property type="entry name" value="PK_Tyr_Ser-Thr"/>
    <property type="match status" value="1"/>
</dbReference>
<dbReference type="Gene3D" id="1.10.510.10">
    <property type="entry name" value="Transferase(Phosphotransferase) domain 1"/>
    <property type="match status" value="1"/>
</dbReference>
<feature type="domain" description="Protein kinase" evidence="4">
    <location>
        <begin position="3"/>
        <end position="242"/>
    </location>
</feature>
<name>A0A199UVW3_ANACO</name>
<dbReference type="EMBL" id="LSRQ01004666">
    <property type="protein sequence ID" value="OAY68904.1"/>
    <property type="molecule type" value="Genomic_DNA"/>
</dbReference>
<dbReference type="Proteomes" id="UP000092600">
    <property type="component" value="Unassembled WGS sequence"/>
</dbReference>
<gene>
    <name evidence="5" type="ORF">ACMD2_12045</name>
</gene>
<evidence type="ECO:0000256" key="2">
    <source>
        <dbReference type="ARBA" id="ARBA00022840"/>
    </source>
</evidence>
<organism evidence="5 6">
    <name type="scientific">Ananas comosus</name>
    <name type="common">Pineapple</name>
    <name type="synonym">Ananas ananas</name>
    <dbReference type="NCBI Taxonomy" id="4615"/>
    <lineage>
        <taxon>Eukaryota</taxon>
        <taxon>Viridiplantae</taxon>
        <taxon>Streptophyta</taxon>
        <taxon>Embryophyta</taxon>
        <taxon>Tracheophyta</taxon>
        <taxon>Spermatophyta</taxon>
        <taxon>Magnoliopsida</taxon>
        <taxon>Liliopsida</taxon>
        <taxon>Poales</taxon>
        <taxon>Bromeliaceae</taxon>
        <taxon>Bromelioideae</taxon>
        <taxon>Ananas</taxon>
    </lineage>
</organism>
<comment type="caution">
    <text evidence="5">The sequence shown here is derived from an EMBL/GenBank/DDBJ whole genome shotgun (WGS) entry which is preliminary data.</text>
</comment>
<dbReference type="STRING" id="4615.A0A199UVW3"/>
<dbReference type="GO" id="GO:0005524">
    <property type="term" value="F:ATP binding"/>
    <property type="evidence" value="ECO:0007669"/>
    <property type="project" value="UniProtKB-KW"/>
</dbReference>
<keyword evidence="2" id="KW-0067">ATP-binding</keyword>
<dbReference type="SMART" id="SM00220">
    <property type="entry name" value="S_TKc"/>
    <property type="match status" value="1"/>
</dbReference>
<reference evidence="5 6" key="1">
    <citation type="journal article" date="2016" name="DNA Res.">
        <title>The draft genome of MD-2 pineapple using hybrid error correction of long reads.</title>
        <authorList>
            <person name="Redwan R.M."/>
            <person name="Saidin A."/>
            <person name="Kumar S.V."/>
        </authorList>
    </citation>
    <scope>NUCLEOTIDE SEQUENCE [LARGE SCALE GENOMIC DNA]</scope>
    <source>
        <strain evidence="6">cv. MD2</strain>
        <tissue evidence="5">Leaf</tissue>
    </source>
</reference>